<dbReference type="AlphaFoldDB" id="K0SVV5"/>
<gene>
    <name evidence="2" type="ORF">THAOC_09705</name>
</gene>
<dbReference type="EMBL" id="AGNL01010473">
    <property type="protein sequence ID" value="EJK69074.1"/>
    <property type="molecule type" value="Genomic_DNA"/>
</dbReference>
<comment type="caution">
    <text evidence="2">The sequence shown here is derived from an EMBL/GenBank/DDBJ whole genome shotgun (WGS) entry which is preliminary data.</text>
</comment>
<reference evidence="2 3" key="1">
    <citation type="journal article" date="2012" name="Genome Biol.">
        <title>Genome and low-iron response of an oceanic diatom adapted to chronic iron limitation.</title>
        <authorList>
            <person name="Lommer M."/>
            <person name="Specht M."/>
            <person name="Roy A.S."/>
            <person name="Kraemer L."/>
            <person name="Andreson R."/>
            <person name="Gutowska M.A."/>
            <person name="Wolf J."/>
            <person name="Bergner S.V."/>
            <person name="Schilhabel M.B."/>
            <person name="Klostermeier U.C."/>
            <person name="Beiko R.G."/>
            <person name="Rosenstiel P."/>
            <person name="Hippler M."/>
            <person name="Laroche J."/>
        </authorList>
    </citation>
    <scope>NUCLEOTIDE SEQUENCE [LARGE SCALE GENOMIC DNA]</scope>
    <source>
        <strain evidence="2 3">CCMP1005</strain>
    </source>
</reference>
<organism evidence="2 3">
    <name type="scientific">Thalassiosira oceanica</name>
    <name type="common">Marine diatom</name>
    <dbReference type="NCBI Taxonomy" id="159749"/>
    <lineage>
        <taxon>Eukaryota</taxon>
        <taxon>Sar</taxon>
        <taxon>Stramenopiles</taxon>
        <taxon>Ochrophyta</taxon>
        <taxon>Bacillariophyta</taxon>
        <taxon>Coscinodiscophyceae</taxon>
        <taxon>Thalassiosirophycidae</taxon>
        <taxon>Thalassiosirales</taxon>
        <taxon>Thalassiosiraceae</taxon>
        <taxon>Thalassiosira</taxon>
    </lineage>
</organism>
<accession>K0SVV5</accession>
<sequence>MGLTPIKSTTTTGVSQTNPSVISAQALSKSQKQGGCHNVPQPPNKTSARPSTKMRGSGMANARKQPAAAEEGDIDFEGRGEETEGRRGSQMQKVCNFLAPA</sequence>
<name>K0SVV5_THAOC</name>
<evidence type="ECO:0000313" key="3">
    <source>
        <dbReference type="Proteomes" id="UP000266841"/>
    </source>
</evidence>
<proteinExistence type="predicted"/>
<evidence type="ECO:0000313" key="2">
    <source>
        <dbReference type="EMBL" id="EJK69074.1"/>
    </source>
</evidence>
<protein>
    <submittedName>
        <fullName evidence="2">Uncharacterized protein</fullName>
    </submittedName>
</protein>
<dbReference type="Proteomes" id="UP000266841">
    <property type="component" value="Unassembled WGS sequence"/>
</dbReference>
<feature type="compositionally biased region" description="Basic and acidic residues" evidence="1">
    <location>
        <begin position="76"/>
        <end position="87"/>
    </location>
</feature>
<feature type="region of interest" description="Disordered" evidence="1">
    <location>
        <begin position="25"/>
        <end position="101"/>
    </location>
</feature>
<keyword evidence="3" id="KW-1185">Reference proteome</keyword>
<evidence type="ECO:0000256" key="1">
    <source>
        <dbReference type="SAM" id="MobiDB-lite"/>
    </source>
</evidence>